<accession>A0A2U8DST1</accession>
<sequence>MDSKDNFLKTFGKFIKTINKEYLVGISNKGITNRAEKDLAKVSNFEYETKDEGIEFKIDDITCLISEDIQKYQCSCPSRSICKHVIMCYLYLIENQKEIFKLENSEDEYKEDNEEFLKLKEFKIEDIKNKIGEKSLENIVKRIEYGINFTIKEGSIIEVDFNDEGILVKLLDDIENSICSCKSKELCVHKAEALILYKLEKGYLKLEKLKDFIENELLFNKDEMKKAAVKLRQTIEDIFITGLSRTPITILDKLNSTAVICHNYELPNFEKSIRDIREEFLLYFNKNASFTAKNLLNKLTNLYTRTISMENIEDLNKLSSLVGEFKSSYYEIPPVELHGFGAEKWKSKSGYEGITYYFLENKRKQIYTYTHAIPTYYDNVKVKRNFNEAAPWELNCSVQELSKITFKLVHGKINSANRISSSSESKGTIIDKSYFSKLNVENFTYDNWQQLLEKIFLNENGKNENYNLVFLSINEFGEANFDNITQEFSLPIYDKEKNVCKVIVKFSSEGKKIIRTLERLVKYKKTHLFMGKVYIDKEKLMFYPISYYDDAGEVENLTV</sequence>
<dbReference type="EMBL" id="CP020953">
    <property type="protein sequence ID" value="AWI05475.1"/>
    <property type="molecule type" value="Genomic_DNA"/>
</dbReference>
<dbReference type="OrthoDB" id="341498at2"/>
<keyword evidence="1" id="KW-0479">Metal-binding</keyword>
<dbReference type="Proteomes" id="UP000244910">
    <property type="component" value="Chromosome"/>
</dbReference>
<evidence type="ECO:0000259" key="2">
    <source>
        <dbReference type="PROSITE" id="PS50966"/>
    </source>
</evidence>
<feature type="domain" description="SWIM-type" evidence="2">
    <location>
        <begin position="61"/>
        <end position="93"/>
    </location>
</feature>
<dbReference type="InterPro" id="IPR007527">
    <property type="entry name" value="Znf_SWIM"/>
</dbReference>
<name>A0A2U8DST1_9CLOT</name>
<gene>
    <name evidence="3" type="ORF">B9W14_13510</name>
</gene>
<reference evidence="4" key="1">
    <citation type="submission" date="2017-04" db="EMBL/GenBank/DDBJ databases">
        <authorList>
            <person name="Song Y."/>
            <person name="Cho B.-K."/>
        </authorList>
    </citation>
    <scope>NUCLEOTIDE SEQUENCE [LARGE SCALE GENOMIC DNA]</scope>
    <source>
        <strain evidence="4">SL1</strain>
    </source>
</reference>
<proteinExistence type="predicted"/>
<dbReference type="PROSITE" id="PS50966">
    <property type="entry name" value="ZF_SWIM"/>
    <property type="match status" value="2"/>
</dbReference>
<protein>
    <recommendedName>
        <fullName evidence="2">SWIM-type domain-containing protein</fullName>
    </recommendedName>
</protein>
<dbReference type="GO" id="GO:0008270">
    <property type="term" value="F:zinc ion binding"/>
    <property type="evidence" value="ECO:0007669"/>
    <property type="project" value="UniProtKB-KW"/>
</dbReference>
<dbReference type="Pfam" id="PF04434">
    <property type="entry name" value="SWIM"/>
    <property type="match status" value="2"/>
</dbReference>
<dbReference type="RefSeq" id="WP_032078197.1">
    <property type="nucleotide sequence ID" value="NZ_CP020953.1"/>
</dbReference>
<evidence type="ECO:0000256" key="1">
    <source>
        <dbReference type="PROSITE-ProRule" id="PRU00325"/>
    </source>
</evidence>
<evidence type="ECO:0000313" key="4">
    <source>
        <dbReference type="Proteomes" id="UP000244910"/>
    </source>
</evidence>
<keyword evidence="1" id="KW-0862">Zinc</keyword>
<dbReference type="AlphaFoldDB" id="A0A2U8DST1"/>
<feature type="domain" description="SWIM-type" evidence="2">
    <location>
        <begin position="164"/>
        <end position="198"/>
    </location>
</feature>
<organism evidence="3 4">
    <name type="scientific">Clostridium drakei</name>
    <dbReference type="NCBI Taxonomy" id="332101"/>
    <lineage>
        <taxon>Bacteria</taxon>
        <taxon>Bacillati</taxon>
        <taxon>Bacillota</taxon>
        <taxon>Clostridia</taxon>
        <taxon>Eubacteriales</taxon>
        <taxon>Clostridiaceae</taxon>
        <taxon>Clostridium</taxon>
    </lineage>
</organism>
<dbReference type="KEGG" id="cdrk:B9W14_13510"/>
<keyword evidence="1" id="KW-0863">Zinc-finger</keyword>
<evidence type="ECO:0000313" key="3">
    <source>
        <dbReference type="EMBL" id="AWI05475.1"/>
    </source>
</evidence>
<keyword evidence="4" id="KW-1185">Reference proteome</keyword>